<evidence type="ECO:0000313" key="8">
    <source>
        <dbReference type="Proteomes" id="UP000570361"/>
    </source>
</evidence>
<reference evidence="7 8" key="1">
    <citation type="submission" date="2020-08" db="EMBL/GenBank/DDBJ databases">
        <title>Genomic Encyclopedia of Type Strains, Phase III (KMG-III): the genomes of soil and plant-associated and newly described type strains.</title>
        <authorList>
            <person name="Whitman W."/>
        </authorList>
    </citation>
    <scope>NUCLEOTIDE SEQUENCE [LARGE SCALE GENOMIC DNA]</scope>
    <source>
        <strain evidence="7 8">CECT 5862</strain>
    </source>
</reference>
<evidence type="ECO:0000256" key="6">
    <source>
        <dbReference type="SAM" id="Phobius"/>
    </source>
</evidence>
<protein>
    <submittedName>
        <fullName evidence="7">Holin-like protein</fullName>
    </submittedName>
</protein>
<evidence type="ECO:0000256" key="3">
    <source>
        <dbReference type="ARBA" id="ARBA00022692"/>
    </source>
</evidence>
<comment type="caution">
    <text evidence="7">The sequence shown here is derived from an EMBL/GenBank/DDBJ whole genome shotgun (WGS) entry which is preliminary data.</text>
</comment>
<dbReference type="Proteomes" id="UP000570361">
    <property type="component" value="Unassembled WGS sequence"/>
</dbReference>
<dbReference type="NCBIfam" id="NF002460">
    <property type="entry name" value="PRK01658.1"/>
    <property type="match status" value="1"/>
</dbReference>
<comment type="subcellular location">
    <subcellularLocation>
        <location evidence="1">Cell membrane</location>
        <topology evidence="1">Multi-pass membrane protein</topology>
    </subcellularLocation>
</comment>
<dbReference type="Pfam" id="PF03788">
    <property type="entry name" value="LrgA"/>
    <property type="match status" value="1"/>
</dbReference>
<organism evidence="7 8">
    <name type="scientific">Paenibacillus phyllosphaerae</name>
    <dbReference type="NCBI Taxonomy" id="274593"/>
    <lineage>
        <taxon>Bacteria</taxon>
        <taxon>Bacillati</taxon>
        <taxon>Bacillota</taxon>
        <taxon>Bacilli</taxon>
        <taxon>Bacillales</taxon>
        <taxon>Paenibacillaceae</taxon>
        <taxon>Paenibacillus</taxon>
    </lineage>
</organism>
<evidence type="ECO:0000313" key="7">
    <source>
        <dbReference type="EMBL" id="MBB3109720.1"/>
    </source>
</evidence>
<dbReference type="InterPro" id="IPR005538">
    <property type="entry name" value="LrgA/CidA"/>
</dbReference>
<evidence type="ECO:0000256" key="2">
    <source>
        <dbReference type="ARBA" id="ARBA00022475"/>
    </source>
</evidence>
<dbReference type="AlphaFoldDB" id="A0A7W5FLX7"/>
<keyword evidence="4 6" id="KW-1133">Transmembrane helix</keyword>
<gene>
    <name evidence="7" type="ORF">FHS18_001783</name>
</gene>
<dbReference type="RefSeq" id="WP_183599081.1">
    <property type="nucleotide sequence ID" value="NZ_JACHXK010000003.1"/>
</dbReference>
<keyword evidence="3 6" id="KW-0812">Transmembrane</keyword>
<evidence type="ECO:0000256" key="4">
    <source>
        <dbReference type="ARBA" id="ARBA00022989"/>
    </source>
</evidence>
<evidence type="ECO:0000256" key="1">
    <source>
        <dbReference type="ARBA" id="ARBA00004651"/>
    </source>
</evidence>
<feature type="transmembrane region" description="Helical" evidence="6">
    <location>
        <begin position="12"/>
        <end position="30"/>
    </location>
</feature>
<dbReference type="EMBL" id="JACHXK010000003">
    <property type="protein sequence ID" value="MBB3109720.1"/>
    <property type="molecule type" value="Genomic_DNA"/>
</dbReference>
<dbReference type="PANTHER" id="PTHR33931">
    <property type="entry name" value="HOLIN-LIKE PROTEIN CIDA-RELATED"/>
    <property type="match status" value="1"/>
</dbReference>
<keyword evidence="8" id="KW-1185">Reference proteome</keyword>
<feature type="transmembrane region" description="Helical" evidence="6">
    <location>
        <begin position="92"/>
        <end position="111"/>
    </location>
</feature>
<feature type="transmembrane region" description="Helical" evidence="6">
    <location>
        <begin position="59"/>
        <end position="80"/>
    </location>
</feature>
<feature type="transmembrane region" description="Helical" evidence="6">
    <location>
        <begin position="36"/>
        <end position="52"/>
    </location>
</feature>
<keyword evidence="2" id="KW-1003">Cell membrane</keyword>
<sequence>MRSIIRISSQVLLFIVLAWLMSLLVAWLHIPIPGSILGMLLVFTLLQLRILPRRYVEDGAGWLIATMLLFFIPPAVGIISYRQLLASSGVQIALVIALGTVVVMVCSGLVAQRIAARKERSTS</sequence>
<evidence type="ECO:0000256" key="5">
    <source>
        <dbReference type="ARBA" id="ARBA00023136"/>
    </source>
</evidence>
<proteinExistence type="predicted"/>
<keyword evidence="5 6" id="KW-0472">Membrane</keyword>
<accession>A0A7W5FLX7</accession>
<name>A0A7W5FLX7_9BACL</name>
<dbReference type="GO" id="GO:0005886">
    <property type="term" value="C:plasma membrane"/>
    <property type="evidence" value="ECO:0007669"/>
    <property type="project" value="UniProtKB-SubCell"/>
</dbReference>
<dbReference type="PANTHER" id="PTHR33931:SF2">
    <property type="entry name" value="HOLIN-LIKE PROTEIN CIDA"/>
    <property type="match status" value="1"/>
</dbReference>